<dbReference type="PROSITE" id="PS51186">
    <property type="entry name" value="GNAT"/>
    <property type="match status" value="1"/>
</dbReference>
<dbReference type="PANTHER" id="PTHR13947">
    <property type="entry name" value="GNAT FAMILY N-ACETYLTRANSFERASE"/>
    <property type="match status" value="1"/>
</dbReference>
<evidence type="ECO:0000256" key="1">
    <source>
        <dbReference type="ARBA" id="ARBA00022679"/>
    </source>
</evidence>
<dbReference type="InterPro" id="IPR000182">
    <property type="entry name" value="GNAT_dom"/>
</dbReference>
<dbReference type="Gene3D" id="3.40.630.30">
    <property type="match status" value="1"/>
</dbReference>
<proteinExistence type="predicted"/>
<evidence type="ECO:0000313" key="4">
    <source>
        <dbReference type="Proteomes" id="UP000229893"/>
    </source>
</evidence>
<dbReference type="SUPFAM" id="SSF55729">
    <property type="entry name" value="Acyl-CoA N-acyltransferases (Nat)"/>
    <property type="match status" value="1"/>
</dbReference>
<comment type="caution">
    <text evidence="3">The sequence shown here is derived from an EMBL/GenBank/DDBJ whole genome shotgun (WGS) entry which is preliminary data.</text>
</comment>
<dbReference type="CDD" id="cd04301">
    <property type="entry name" value="NAT_SF"/>
    <property type="match status" value="1"/>
</dbReference>
<evidence type="ECO:0000313" key="3">
    <source>
        <dbReference type="EMBL" id="PIR04935.1"/>
    </source>
</evidence>
<gene>
    <name evidence="3" type="ORF">COV57_01715</name>
</gene>
<dbReference type="InterPro" id="IPR050769">
    <property type="entry name" value="NAT_camello-type"/>
</dbReference>
<dbReference type="AlphaFoldDB" id="A0A2H0N9X4"/>
<protein>
    <recommendedName>
        <fullName evidence="2">N-acetyltransferase domain-containing protein</fullName>
    </recommendedName>
</protein>
<feature type="domain" description="N-acetyltransferase" evidence="2">
    <location>
        <begin position="1"/>
        <end position="156"/>
    </location>
</feature>
<sequence length="156" mass="18396">MIIREFKETDKKIVKEIFALHFTDPEFIDELLNELETYIQKGSKKDFGFFIIEKNNKILGIAGFRCLINYLRPFAETNNPIELYIIAVKYQRKGIGKKLALNIIEKLRDFGFSEILLYSPNSHNESWDFYERIGFNKVKEITPPDDEIGQVWRKAL</sequence>
<accession>A0A2H0N9X4</accession>
<name>A0A2H0N9X4_9BACT</name>
<keyword evidence="1" id="KW-0808">Transferase</keyword>
<dbReference type="EMBL" id="PCWO01000027">
    <property type="protein sequence ID" value="PIR04935.1"/>
    <property type="molecule type" value="Genomic_DNA"/>
</dbReference>
<evidence type="ECO:0000259" key="2">
    <source>
        <dbReference type="PROSITE" id="PS51186"/>
    </source>
</evidence>
<reference evidence="3 4" key="1">
    <citation type="submission" date="2017-09" db="EMBL/GenBank/DDBJ databases">
        <title>Depth-based differentiation of microbial function through sediment-hosted aquifers and enrichment of novel symbionts in the deep terrestrial subsurface.</title>
        <authorList>
            <person name="Probst A.J."/>
            <person name="Ladd B."/>
            <person name="Jarett J.K."/>
            <person name="Geller-Mcgrath D.E."/>
            <person name="Sieber C.M."/>
            <person name="Emerson J.B."/>
            <person name="Anantharaman K."/>
            <person name="Thomas B.C."/>
            <person name="Malmstrom R."/>
            <person name="Stieglmeier M."/>
            <person name="Klingl A."/>
            <person name="Woyke T."/>
            <person name="Ryan C.M."/>
            <person name="Banfield J.F."/>
        </authorList>
    </citation>
    <scope>NUCLEOTIDE SEQUENCE [LARGE SCALE GENOMIC DNA]</scope>
    <source>
        <strain evidence="3">CG11_big_fil_rev_8_21_14_0_20_35_14</strain>
    </source>
</reference>
<organism evidence="3 4">
    <name type="scientific">Candidatus Liptonbacteria bacterium CG11_big_fil_rev_8_21_14_0_20_35_14</name>
    <dbReference type="NCBI Taxonomy" id="1974634"/>
    <lineage>
        <taxon>Bacteria</taxon>
        <taxon>Candidatus Liptoniibacteriota</taxon>
    </lineage>
</organism>
<dbReference type="InterPro" id="IPR016181">
    <property type="entry name" value="Acyl_CoA_acyltransferase"/>
</dbReference>
<dbReference type="GO" id="GO:0008080">
    <property type="term" value="F:N-acetyltransferase activity"/>
    <property type="evidence" value="ECO:0007669"/>
    <property type="project" value="InterPro"/>
</dbReference>
<dbReference type="PANTHER" id="PTHR13947:SF37">
    <property type="entry name" value="LD18367P"/>
    <property type="match status" value="1"/>
</dbReference>
<dbReference type="Pfam" id="PF00583">
    <property type="entry name" value="Acetyltransf_1"/>
    <property type="match status" value="1"/>
</dbReference>
<dbReference type="Proteomes" id="UP000229893">
    <property type="component" value="Unassembled WGS sequence"/>
</dbReference>